<protein>
    <submittedName>
        <fullName evidence="2">Uncharacterized protein</fullName>
    </submittedName>
</protein>
<evidence type="ECO:0000313" key="3">
    <source>
        <dbReference type="Proteomes" id="UP001152888"/>
    </source>
</evidence>
<dbReference type="Proteomes" id="UP001152888">
    <property type="component" value="Unassembled WGS sequence"/>
</dbReference>
<keyword evidence="1" id="KW-0472">Membrane</keyword>
<keyword evidence="1" id="KW-1133">Transmembrane helix</keyword>
<keyword evidence="1" id="KW-0812">Transmembrane</keyword>
<sequence>MLFCPLVIWRFDLYIYLIAAITINAVESIG</sequence>
<evidence type="ECO:0000256" key="1">
    <source>
        <dbReference type="SAM" id="Phobius"/>
    </source>
</evidence>
<dbReference type="AlphaFoldDB" id="A0A9P0KIH8"/>
<comment type="caution">
    <text evidence="2">The sequence shown here is derived from an EMBL/GenBank/DDBJ whole genome shotgun (WGS) entry which is preliminary data.</text>
</comment>
<organism evidence="2 3">
    <name type="scientific">Acanthoscelides obtectus</name>
    <name type="common">Bean weevil</name>
    <name type="synonym">Bruchus obtectus</name>
    <dbReference type="NCBI Taxonomy" id="200917"/>
    <lineage>
        <taxon>Eukaryota</taxon>
        <taxon>Metazoa</taxon>
        <taxon>Ecdysozoa</taxon>
        <taxon>Arthropoda</taxon>
        <taxon>Hexapoda</taxon>
        <taxon>Insecta</taxon>
        <taxon>Pterygota</taxon>
        <taxon>Neoptera</taxon>
        <taxon>Endopterygota</taxon>
        <taxon>Coleoptera</taxon>
        <taxon>Polyphaga</taxon>
        <taxon>Cucujiformia</taxon>
        <taxon>Chrysomeloidea</taxon>
        <taxon>Chrysomelidae</taxon>
        <taxon>Bruchinae</taxon>
        <taxon>Bruchini</taxon>
        <taxon>Acanthoscelides</taxon>
    </lineage>
</organism>
<accession>A0A9P0KIH8</accession>
<keyword evidence="3" id="KW-1185">Reference proteome</keyword>
<feature type="transmembrane region" description="Helical" evidence="1">
    <location>
        <begin position="6"/>
        <end position="26"/>
    </location>
</feature>
<proteinExistence type="predicted"/>
<evidence type="ECO:0000313" key="2">
    <source>
        <dbReference type="EMBL" id="CAH1973405.1"/>
    </source>
</evidence>
<name>A0A9P0KIH8_ACAOB</name>
<dbReference type="EMBL" id="CAKOFQ010006809">
    <property type="protein sequence ID" value="CAH1973405.1"/>
    <property type="molecule type" value="Genomic_DNA"/>
</dbReference>
<reference evidence="2" key="1">
    <citation type="submission" date="2022-03" db="EMBL/GenBank/DDBJ databases">
        <authorList>
            <person name="Sayadi A."/>
        </authorList>
    </citation>
    <scope>NUCLEOTIDE SEQUENCE</scope>
</reference>
<gene>
    <name evidence="2" type="ORF">ACAOBT_LOCUS10536</name>
</gene>